<dbReference type="Proteomes" id="UP000078272">
    <property type="component" value="Unassembled WGS sequence"/>
</dbReference>
<dbReference type="OrthoDB" id="7563787at2"/>
<feature type="region of interest" description="Disordered" evidence="1">
    <location>
        <begin position="49"/>
        <end position="71"/>
    </location>
</feature>
<protein>
    <submittedName>
        <fullName evidence="2">Uncharacterized protein</fullName>
    </submittedName>
</protein>
<sequence>MDVDVAYAVMRRHQALSSLFSGSGAGGRLRDGPSIRVREYDREVPTIAFTSRRTSDARTPNIVDPPETLES</sequence>
<comment type="caution">
    <text evidence="2">The sequence shown here is derived from an EMBL/GenBank/DDBJ whole genome shotgun (WGS) entry which is preliminary data.</text>
</comment>
<proteinExistence type="predicted"/>
<dbReference type="AlphaFoldDB" id="A0A175RDD7"/>
<organism evidence="2 3">
    <name type="scientific">Aureimonas ureilytica</name>
    <dbReference type="NCBI Taxonomy" id="401562"/>
    <lineage>
        <taxon>Bacteria</taxon>
        <taxon>Pseudomonadati</taxon>
        <taxon>Pseudomonadota</taxon>
        <taxon>Alphaproteobacteria</taxon>
        <taxon>Hyphomicrobiales</taxon>
        <taxon>Aurantimonadaceae</taxon>
        <taxon>Aureimonas</taxon>
    </lineage>
</organism>
<reference evidence="2 3" key="1">
    <citation type="journal article" date="2016" name="Front. Microbiol.">
        <title>Genomic Resource of Rice Seed Associated Bacteria.</title>
        <authorList>
            <person name="Midha S."/>
            <person name="Bansal K."/>
            <person name="Sharma S."/>
            <person name="Kumar N."/>
            <person name="Patil P.P."/>
            <person name="Chaudhry V."/>
            <person name="Patil P.B."/>
        </authorList>
    </citation>
    <scope>NUCLEOTIDE SEQUENCE [LARGE SCALE GENOMIC DNA]</scope>
    <source>
        <strain evidence="2 3">NS226</strain>
    </source>
</reference>
<dbReference type="PATRIC" id="fig|401562.3.peg.3197"/>
<accession>A0A175RDD7</accession>
<gene>
    <name evidence="2" type="ORF">NS226_01575</name>
</gene>
<dbReference type="EMBL" id="LDPZ01000004">
    <property type="protein sequence ID" value="KTQ98258.1"/>
    <property type="molecule type" value="Genomic_DNA"/>
</dbReference>
<evidence type="ECO:0000256" key="1">
    <source>
        <dbReference type="SAM" id="MobiDB-lite"/>
    </source>
</evidence>
<name>A0A175RDD7_9HYPH</name>
<evidence type="ECO:0000313" key="3">
    <source>
        <dbReference type="Proteomes" id="UP000078272"/>
    </source>
</evidence>
<dbReference type="RefSeq" id="WP_058633485.1">
    <property type="nucleotide sequence ID" value="NZ_LDPZ01000004.1"/>
</dbReference>
<evidence type="ECO:0000313" key="2">
    <source>
        <dbReference type="EMBL" id="KTQ98258.1"/>
    </source>
</evidence>